<keyword evidence="1" id="KW-0547">Nucleotide-binding</keyword>
<dbReference type="GO" id="GO:0005524">
    <property type="term" value="F:ATP binding"/>
    <property type="evidence" value="ECO:0007669"/>
    <property type="project" value="UniProtKB-KW"/>
</dbReference>
<dbReference type="AlphaFoldDB" id="A0A3N0XDF1"/>
<comment type="caution">
    <text evidence="1">The sequence shown here is derived from an EMBL/GenBank/DDBJ whole genome shotgun (WGS) entry which is preliminary data.</text>
</comment>
<reference evidence="1 2" key="1">
    <citation type="submission" date="2018-10" db="EMBL/GenBank/DDBJ databases">
        <title>Genome assembly for a Yunnan-Guizhou Plateau 3E fish, Anabarilius grahami (Regan), and its evolutionary and genetic applications.</title>
        <authorList>
            <person name="Jiang W."/>
        </authorList>
    </citation>
    <scope>NUCLEOTIDE SEQUENCE [LARGE SCALE GENOMIC DNA]</scope>
    <source>
        <strain evidence="1">AG-KIZ</strain>
        <tissue evidence="1">Muscle</tissue>
    </source>
</reference>
<accession>A0A3N0XDF1</accession>
<proteinExistence type="predicted"/>
<gene>
    <name evidence="1" type="ORF">DPX16_12979</name>
</gene>
<protein>
    <submittedName>
        <fullName evidence="1">ATP-binding cassette sub-family C member 8</fullName>
    </submittedName>
</protein>
<keyword evidence="2" id="KW-1185">Reference proteome</keyword>
<dbReference type="InterPro" id="IPR027417">
    <property type="entry name" value="P-loop_NTPase"/>
</dbReference>
<dbReference type="Proteomes" id="UP000281406">
    <property type="component" value="Unassembled WGS sequence"/>
</dbReference>
<dbReference type="SUPFAM" id="SSF52540">
    <property type="entry name" value="P-loop containing nucleoside triphosphate hydrolases"/>
    <property type="match status" value="1"/>
</dbReference>
<evidence type="ECO:0000313" key="1">
    <source>
        <dbReference type="EMBL" id="ROI15427.1"/>
    </source>
</evidence>
<organism evidence="1 2">
    <name type="scientific">Anabarilius grahami</name>
    <name type="common">Kanglang fish</name>
    <name type="synonym">Barilius grahami</name>
    <dbReference type="NCBI Taxonomy" id="495550"/>
    <lineage>
        <taxon>Eukaryota</taxon>
        <taxon>Metazoa</taxon>
        <taxon>Chordata</taxon>
        <taxon>Craniata</taxon>
        <taxon>Vertebrata</taxon>
        <taxon>Euteleostomi</taxon>
        <taxon>Actinopterygii</taxon>
        <taxon>Neopterygii</taxon>
        <taxon>Teleostei</taxon>
        <taxon>Ostariophysi</taxon>
        <taxon>Cypriniformes</taxon>
        <taxon>Xenocyprididae</taxon>
        <taxon>Xenocypridinae</taxon>
        <taxon>Xenocypridinae incertae sedis</taxon>
        <taxon>Anabarilius</taxon>
    </lineage>
</organism>
<dbReference type="OrthoDB" id="6500128at2759"/>
<dbReference type="Gene3D" id="3.40.50.300">
    <property type="entry name" value="P-loop containing nucleotide triphosphate hydrolases"/>
    <property type="match status" value="1"/>
</dbReference>
<keyword evidence="1" id="KW-0067">ATP-binding</keyword>
<sequence>MNDVGSAHYGKHEVSDLTAVTVLLPRLQPADLASWWQASHRVHTILTADLVIVMKRGSIMEYGKPEILMEQEDGLFASIVKADM</sequence>
<evidence type="ECO:0000313" key="2">
    <source>
        <dbReference type="Proteomes" id="UP000281406"/>
    </source>
</evidence>
<dbReference type="EMBL" id="RJVU01079805">
    <property type="protein sequence ID" value="ROI15427.1"/>
    <property type="molecule type" value="Genomic_DNA"/>
</dbReference>
<name>A0A3N0XDF1_ANAGA</name>